<dbReference type="AlphaFoldDB" id="A0AA38I1I1"/>
<keyword evidence="3" id="KW-1185">Reference proteome</keyword>
<evidence type="ECO:0000256" key="1">
    <source>
        <dbReference type="SAM" id="SignalP"/>
    </source>
</evidence>
<evidence type="ECO:0000313" key="2">
    <source>
        <dbReference type="EMBL" id="KAJ3647327.1"/>
    </source>
</evidence>
<feature type="signal peptide" evidence="1">
    <location>
        <begin position="1"/>
        <end position="19"/>
    </location>
</feature>
<dbReference type="EMBL" id="JALNTZ010000006">
    <property type="protein sequence ID" value="KAJ3647327.1"/>
    <property type="molecule type" value="Genomic_DNA"/>
</dbReference>
<comment type="caution">
    <text evidence="2">The sequence shown here is derived from an EMBL/GenBank/DDBJ whole genome shotgun (WGS) entry which is preliminary data.</text>
</comment>
<evidence type="ECO:0000313" key="3">
    <source>
        <dbReference type="Proteomes" id="UP001168821"/>
    </source>
</evidence>
<protein>
    <recommendedName>
        <fullName evidence="4">Secreted protein</fullName>
    </recommendedName>
</protein>
<evidence type="ECO:0008006" key="4">
    <source>
        <dbReference type="Google" id="ProtNLM"/>
    </source>
</evidence>
<organism evidence="2 3">
    <name type="scientific">Zophobas morio</name>
    <dbReference type="NCBI Taxonomy" id="2755281"/>
    <lineage>
        <taxon>Eukaryota</taxon>
        <taxon>Metazoa</taxon>
        <taxon>Ecdysozoa</taxon>
        <taxon>Arthropoda</taxon>
        <taxon>Hexapoda</taxon>
        <taxon>Insecta</taxon>
        <taxon>Pterygota</taxon>
        <taxon>Neoptera</taxon>
        <taxon>Endopterygota</taxon>
        <taxon>Coleoptera</taxon>
        <taxon>Polyphaga</taxon>
        <taxon>Cucujiformia</taxon>
        <taxon>Tenebrionidae</taxon>
        <taxon>Zophobas</taxon>
    </lineage>
</organism>
<gene>
    <name evidence="2" type="ORF">Zmor_019211</name>
</gene>
<proteinExistence type="predicted"/>
<name>A0AA38I1I1_9CUCU</name>
<accession>A0AA38I1I1</accession>
<feature type="chain" id="PRO_5041287602" description="Secreted protein" evidence="1">
    <location>
        <begin position="20"/>
        <end position="95"/>
    </location>
</feature>
<keyword evidence="1" id="KW-0732">Signal</keyword>
<dbReference type="Proteomes" id="UP001168821">
    <property type="component" value="Unassembled WGS sequence"/>
</dbReference>
<reference evidence="2" key="1">
    <citation type="journal article" date="2023" name="G3 (Bethesda)">
        <title>Whole genome assemblies of Zophobas morio and Tenebrio molitor.</title>
        <authorList>
            <person name="Kaur S."/>
            <person name="Stinson S.A."/>
            <person name="diCenzo G.C."/>
        </authorList>
    </citation>
    <scope>NUCLEOTIDE SEQUENCE</scope>
    <source>
        <strain evidence="2">QUZm001</strain>
    </source>
</reference>
<sequence length="95" mass="10980">MSTLFSYMLFHTLLPIAVSSLLRNLWVYCKGPRKHPSLLISARDYRNLCGNVGYPVTYKYFSTHPIGEHRSDIRCSTGTPYSCTYTEHRNPYLSN</sequence>